<feature type="region of interest" description="Disordered" evidence="1">
    <location>
        <begin position="252"/>
        <end position="279"/>
    </location>
</feature>
<dbReference type="Proteomes" id="UP001215598">
    <property type="component" value="Unassembled WGS sequence"/>
</dbReference>
<feature type="region of interest" description="Disordered" evidence="1">
    <location>
        <begin position="95"/>
        <end position="121"/>
    </location>
</feature>
<evidence type="ECO:0000313" key="2">
    <source>
        <dbReference type="EMBL" id="KAJ7779831.1"/>
    </source>
</evidence>
<evidence type="ECO:0000256" key="1">
    <source>
        <dbReference type="SAM" id="MobiDB-lite"/>
    </source>
</evidence>
<feature type="compositionally biased region" description="Polar residues" evidence="1">
    <location>
        <begin position="107"/>
        <end position="120"/>
    </location>
</feature>
<organism evidence="2 3">
    <name type="scientific">Mycena metata</name>
    <dbReference type="NCBI Taxonomy" id="1033252"/>
    <lineage>
        <taxon>Eukaryota</taxon>
        <taxon>Fungi</taxon>
        <taxon>Dikarya</taxon>
        <taxon>Basidiomycota</taxon>
        <taxon>Agaricomycotina</taxon>
        <taxon>Agaricomycetes</taxon>
        <taxon>Agaricomycetidae</taxon>
        <taxon>Agaricales</taxon>
        <taxon>Marasmiineae</taxon>
        <taxon>Mycenaceae</taxon>
        <taxon>Mycena</taxon>
    </lineage>
</organism>
<gene>
    <name evidence="2" type="ORF">B0H16DRAFT_1448267</name>
</gene>
<dbReference type="EMBL" id="JARKIB010000005">
    <property type="protein sequence ID" value="KAJ7779831.1"/>
    <property type="molecule type" value="Genomic_DNA"/>
</dbReference>
<reference evidence="2" key="1">
    <citation type="submission" date="2023-03" db="EMBL/GenBank/DDBJ databases">
        <title>Massive genome expansion in bonnet fungi (Mycena s.s.) driven by repeated elements and novel gene families across ecological guilds.</title>
        <authorList>
            <consortium name="Lawrence Berkeley National Laboratory"/>
            <person name="Harder C.B."/>
            <person name="Miyauchi S."/>
            <person name="Viragh M."/>
            <person name="Kuo A."/>
            <person name="Thoen E."/>
            <person name="Andreopoulos B."/>
            <person name="Lu D."/>
            <person name="Skrede I."/>
            <person name="Drula E."/>
            <person name="Henrissat B."/>
            <person name="Morin E."/>
            <person name="Kohler A."/>
            <person name="Barry K."/>
            <person name="LaButti K."/>
            <person name="Morin E."/>
            <person name="Salamov A."/>
            <person name="Lipzen A."/>
            <person name="Mereny Z."/>
            <person name="Hegedus B."/>
            <person name="Baldrian P."/>
            <person name="Stursova M."/>
            <person name="Weitz H."/>
            <person name="Taylor A."/>
            <person name="Grigoriev I.V."/>
            <person name="Nagy L.G."/>
            <person name="Martin F."/>
            <person name="Kauserud H."/>
        </authorList>
    </citation>
    <scope>NUCLEOTIDE SEQUENCE</scope>
    <source>
        <strain evidence="2">CBHHK182m</strain>
    </source>
</reference>
<keyword evidence="3" id="KW-1185">Reference proteome</keyword>
<evidence type="ECO:0000313" key="3">
    <source>
        <dbReference type="Proteomes" id="UP001215598"/>
    </source>
</evidence>
<sequence>MKKCQTGYLVTEREMKRERTGSAMLNGYDKDDTCADNGYGDALTMAGRCTHIHADAQPTGGRAADGLEGRNTVGGGATVHIAKATGQHRDVVYTQPSHKRRTRCRNGASTAFEPTSNTCNPERRIKATRNKGNNPEKRKGRAITHLIVNPGYTRSETPNVPKRGAPAYEVLSWAGRRRRREVGRRLPLSKVQQGMSTEGARVNSSVGGRVATSVIVMKEERVSGKEGQSAFDAVMGGWVGFFCPHSSARASRRNLSSNSKGMKKIEASNRQGKKKKERKKTKLLWDGWIHRWGVEPRIPDEPFDPLLHVTACARAQPVLSGFSLQLLRCNPLNSWCVGVTTKVPDPGAASCLAPLNSSKKEKEKNIKAIGYHVPAGS</sequence>
<protein>
    <submittedName>
        <fullName evidence="2">Uncharacterized protein</fullName>
    </submittedName>
</protein>
<comment type="caution">
    <text evidence="2">The sequence shown here is derived from an EMBL/GenBank/DDBJ whole genome shotgun (WGS) entry which is preliminary data.</text>
</comment>
<name>A0AAD7KBS2_9AGAR</name>
<accession>A0AAD7KBS2</accession>
<proteinExistence type="predicted"/>
<dbReference type="AlphaFoldDB" id="A0AAD7KBS2"/>